<sequence length="45" mass="5503">MFNFSSIIFFPRVNFLLNPSIFIVFIFRVCMAFFIIWIIFSRISF</sequence>
<accession>A0A8D9PEE2</accession>
<protein>
    <submittedName>
        <fullName evidence="2">Uncharacterized protein</fullName>
    </submittedName>
</protein>
<reference evidence="2" key="1">
    <citation type="journal article" date="2021" name="Proc. Natl. Acad. Sci. U.S.A.">
        <title>A Catalog of Tens of Thousands of Viruses from Human Metagenomes Reveals Hidden Associations with Chronic Diseases.</title>
        <authorList>
            <person name="Tisza M.J."/>
            <person name="Buck C.B."/>
        </authorList>
    </citation>
    <scope>NUCLEOTIDE SEQUENCE</scope>
    <source>
        <strain evidence="2">CtOZu12</strain>
    </source>
</reference>
<feature type="transmembrane region" description="Helical" evidence="1">
    <location>
        <begin position="20"/>
        <end position="40"/>
    </location>
</feature>
<organism evidence="2">
    <name type="scientific">Bacteriophage sp</name>
    <dbReference type="NCBI Taxonomy" id="38018"/>
    <lineage>
        <taxon>Viruses</taxon>
    </lineage>
</organism>
<keyword evidence="1" id="KW-0472">Membrane</keyword>
<keyword evidence="1" id="KW-0812">Transmembrane</keyword>
<dbReference type="EMBL" id="BK029940">
    <property type="protein sequence ID" value="DAD55731.1"/>
    <property type="molecule type" value="Genomic_DNA"/>
</dbReference>
<proteinExistence type="predicted"/>
<keyword evidence="1" id="KW-1133">Transmembrane helix</keyword>
<name>A0A8D9PEE2_9VIRU</name>
<evidence type="ECO:0000256" key="1">
    <source>
        <dbReference type="SAM" id="Phobius"/>
    </source>
</evidence>
<evidence type="ECO:0000313" key="2">
    <source>
        <dbReference type="EMBL" id="DAD55731.1"/>
    </source>
</evidence>